<dbReference type="PRINTS" id="PR00344">
    <property type="entry name" value="BCTRLSENSOR"/>
</dbReference>
<accession>A0A7Z2T2K3</accession>
<dbReference type="AlphaFoldDB" id="A0A7Z2T2K3"/>
<evidence type="ECO:0000313" key="9">
    <source>
        <dbReference type="Proteomes" id="UP000464262"/>
    </source>
</evidence>
<feature type="domain" description="Histidine kinase" evidence="6">
    <location>
        <begin position="187"/>
        <end position="413"/>
    </location>
</feature>
<dbReference type="SUPFAM" id="SSF52172">
    <property type="entry name" value="CheY-like"/>
    <property type="match status" value="1"/>
</dbReference>
<dbReference type="InterPro" id="IPR003594">
    <property type="entry name" value="HATPase_dom"/>
</dbReference>
<dbReference type="Pfam" id="PF00072">
    <property type="entry name" value="Response_reg"/>
    <property type="match status" value="1"/>
</dbReference>
<feature type="modified residue" description="4-aspartylphosphate" evidence="4">
    <location>
        <position position="613"/>
    </location>
</feature>
<gene>
    <name evidence="8" type="ORF">GT360_05775</name>
</gene>
<evidence type="ECO:0000259" key="6">
    <source>
        <dbReference type="PROSITE" id="PS50109"/>
    </source>
</evidence>
<evidence type="ECO:0000256" key="2">
    <source>
        <dbReference type="ARBA" id="ARBA00012438"/>
    </source>
</evidence>
<evidence type="ECO:0000256" key="5">
    <source>
        <dbReference type="SAM" id="Phobius"/>
    </source>
</evidence>
<dbReference type="SMART" id="SM00387">
    <property type="entry name" value="HATPase_c"/>
    <property type="match status" value="1"/>
</dbReference>
<dbReference type="InterPro" id="IPR001789">
    <property type="entry name" value="Sig_transdc_resp-reg_receiver"/>
</dbReference>
<dbReference type="Gene3D" id="3.40.50.2300">
    <property type="match status" value="1"/>
</dbReference>
<dbReference type="SUPFAM" id="SSF55874">
    <property type="entry name" value="ATPase domain of HSP90 chaperone/DNA topoisomerase II/histidine kinase"/>
    <property type="match status" value="1"/>
</dbReference>
<feature type="transmembrane region" description="Helical" evidence="5">
    <location>
        <begin position="97"/>
        <end position="114"/>
    </location>
</feature>
<feature type="transmembrane region" description="Helical" evidence="5">
    <location>
        <begin position="121"/>
        <end position="138"/>
    </location>
</feature>
<dbReference type="InterPro" id="IPR011006">
    <property type="entry name" value="CheY-like_superfamily"/>
</dbReference>
<dbReference type="RefSeq" id="WP_164647957.1">
    <property type="nucleotide sequence ID" value="NZ_CP047475.1"/>
</dbReference>
<keyword evidence="5" id="KW-0472">Membrane</keyword>
<evidence type="ECO:0000313" key="8">
    <source>
        <dbReference type="EMBL" id="QIA63052.1"/>
    </source>
</evidence>
<dbReference type="InterPro" id="IPR004358">
    <property type="entry name" value="Sig_transdc_His_kin-like_C"/>
</dbReference>
<dbReference type="GO" id="GO:0000155">
    <property type="term" value="F:phosphorelay sensor kinase activity"/>
    <property type="evidence" value="ECO:0007669"/>
    <property type="project" value="InterPro"/>
</dbReference>
<dbReference type="InterPro" id="IPR036890">
    <property type="entry name" value="HATPase_C_sf"/>
</dbReference>
<reference evidence="8 9" key="1">
    <citation type="submission" date="2020-01" db="EMBL/GenBank/DDBJ databases">
        <title>Whole genome and functional gene identification of agarase of Vibrio HN897.</title>
        <authorList>
            <person name="Liu Y."/>
            <person name="Zhao Z."/>
        </authorList>
    </citation>
    <scope>NUCLEOTIDE SEQUENCE [LARGE SCALE GENOMIC DNA]</scope>
    <source>
        <strain evidence="8 9">HN897</strain>
    </source>
</reference>
<dbReference type="Gene3D" id="1.10.287.130">
    <property type="match status" value="1"/>
</dbReference>
<dbReference type="Pfam" id="PF02518">
    <property type="entry name" value="HATPase_c"/>
    <property type="match status" value="1"/>
</dbReference>
<feature type="transmembrane region" description="Helical" evidence="5">
    <location>
        <begin position="12"/>
        <end position="32"/>
    </location>
</feature>
<keyword evidence="3 4" id="KW-0597">Phosphoprotein</keyword>
<protein>
    <recommendedName>
        <fullName evidence="2">histidine kinase</fullName>
        <ecNumber evidence="2">2.7.13.3</ecNumber>
    </recommendedName>
</protein>
<dbReference type="InterPro" id="IPR005467">
    <property type="entry name" value="His_kinase_dom"/>
</dbReference>
<dbReference type="PANTHER" id="PTHR43547">
    <property type="entry name" value="TWO-COMPONENT HISTIDINE KINASE"/>
    <property type="match status" value="1"/>
</dbReference>
<dbReference type="KEGG" id="vas:GT360_05775"/>
<dbReference type="Gene3D" id="3.30.565.10">
    <property type="entry name" value="Histidine kinase-like ATPase, C-terminal domain"/>
    <property type="match status" value="1"/>
</dbReference>
<proteinExistence type="predicted"/>
<dbReference type="Proteomes" id="UP000464262">
    <property type="component" value="Chromosome 1"/>
</dbReference>
<dbReference type="PROSITE" id="PS50110">
    <property type="entry name" value="RESPONSE_REGULATORY"/>
    <property type="match status" value="1"/>
</dbReference>
<comment type="catalytic activity">
    <reaction evidence="1">
        <text>ATP + protein L-histidine = ADP + protein N-phospho-L-histidine.</text>
        <dbReference type="EC" id="2.7.13.3"/>
    </reaction>
</comment>
<dbReference type="EC" id="2.7.13.3" evidence="2"/>
<dbReference type="SUPFAM" id="SSF47384">
    <property type="entry name" value="Homodimeric domain of signal transducing histidine kinase"/>
    <property type="match status" value="1"/>
</dbReference>
<keyword evidence="9" id="KW-1185">Reference proteome</keyword>
<organism evidence="8 9">
    <name type="scientific">Vibrio astriarenae</name>
    <dbReference type="NCBI Taxonomy" id="1481923"/>
    <lineage>
        <taxon>Bacteria</taxon>
        <taxon>Pseudomonadati</taxon>
        <taxon>Pseudomonadota</taxon>
        <taxon>Gammaproteobacteria</taxon>
        <taxon>Vibrionales</taxon>
        <taxon>Vibrionaceae</taxon>
        <taxon>Vibrio</taxon>
    </lineage>
</organism>
<dbReference type="CDD" id="cd17546">
    <property type="entry name" value="REC_hyHK_CKI1_RcsC-like"/>
    <property type="match status" value="1"/>
</dbReference>
<feature type="domain" description="Response regulatory" evidence="7">
    <location>
        <begin position="564"/>
        <end position="681"/>
    </location>
</feature>
<dbReference type="PROSITE" id="PS50109">
    <property type="entry name" value="HIS_KIN"/>
    <property type="match status" value="1"/>
</dbReference>
<keyword evidence="5" id="KW-1133">Transmembrane helix</keyword>
<name>A0A7Z2T2K3_9VIBR</name>
<evidence type="ECO:0000256" key="1">
    <source>
        <dbReference type="ARBA" id="ARBA00000085"/>
    </source>
</evidence>
<sequence length="681" mass="77825">MDALRKVYHYAQPNLTLISWLGMAGFPLYYVVWEYLFPQQYENLALRLLCSGLFALVLLREKLPSQLQRYNPVIYQIAITTGLPFFFFYMLLMNDWAYVWVMSYMSATFLHILLVHMTRVVFAQAIVAISCAFFFAWIAKGHPTEILIEWPNVPIFLFVYVFGNFCYSRNQDEHESRASLAKTFGAGIAHEMRNPLSCLCTSIDVIQSTLPQAEKRGQKGYYLSEEDVSMMKEVSAEAMKIIQSGNETIDLLLTSIDESRVSRSTFKRYSAQSVVSDAIESFSYKGEVDKRIISLDVHENFPFIGSDTLLKYVMYNLFKNAFHHRKAEPLKIDVSLFCDEQGHHIEVKDNGNGISRETLKHIYEDFYTTGKKGSYGLGLPFCRRVMRSFGGEIQCHSALGEGTTFTLSFPPRYSEKGRKIVHEITSIKSTLTISDRAKISARTWLHAAKFGFKPQIISIKETVQRQEHEFEYDLIAIDLASKDLTKDKLASLQSRLSFTEARVIYIYDTEANQHLDQLISNRICLSLFESEYNAYDRFEALLLDPDFSTQPPVEVKGQSPEKRKVLLVDDNLSLRKLTKILLEKLGFEVIERDNGQQALEALDKQMIDVVLMDIEMPIMGGIEATQRIRQSNQPYSQVPIIAHTGDSSRGTLEKIELSGMTDYIVKPADVNRLVEKLNVAS</sequence>
<evidence type="ECO:0000256" key="4">
    <source>
        <dbReference type="PROSITE-ProRule" id="PRU00169"/>
    </source>
</evidence>
<feature type="transmembrane region" description="Helical" evidence="5">
    <location>
        <begin position="73"/>
        <end position="91"/>
    </location>
</feature>
<dbReference type="InterPro" id="IPR036097">
    <property type="entry name" value="HisK_dim/P_sf"/>
</dbReference>
<dbReference type="SMART" id="SM00448">
    <property type="entry name" value="REC"/>
    <property type="match status" value="1"/>
</dbReference>
<dbReference type="PANTHER" id="PTHR43547:SF2">
    <property type="entry name" value="HYBRID SIGNAL TRANSDUCTION HISTIDINE KINASE C"/>
    <property type="match status" value="1"/>
</dbReference>
<evidence type="ECO:0000256" key="3">
    <source>
        <dbReference type="ARBA" id="ARBA00022553"/>
    </source>
</evidence>
<dbReference type="EMBL" id="CP047475">
    <property type="protein sequence ID" value="QIA63052.1"/>
    <property type="molecule type" value="Genomic_DNA"/>
</dbReference>
<keyword evidence="5" id="KW-0812">Transmembrane</keyword>
<evidence type="ECO:0000259" key="7">
    <source>
        <dbReference type="PROSITE" id="PS50110"/>
    </source>
</evidence>